<protein>
    <submittedName>
        <fullName evidence="2">Uncharacterized protein</fullName>
    </submittedName>
</protein>
<feature type="region of interest" description="Disordered" evidence="1">
    <location>
        <begin position="1"/>
        <end position="35"/>
    </location>
</feature>
<dbReference type="OrthoDB" id="1739960at2759"/>
<dbReference type="Proteomes" id="UP000237000">
    <property type="component" value="Unassembled WGS sequence"/>
</dbReference>
<dbReference type="AlphaFoldDB" id="A0A2P5FY39"/>
<comment type="caution">
    <text evidence="2">The sequence shown here is derived from an EMBL/GenBank/DDBJ whole genome shotgun (WGS) entry which is preliminary data.</text>
</comment>
<reference evidence="3" key="1">
    <citation type="submission" date="2016-06" db="EMBL/GenBank/DDBJ databases">
        <title>Parallel loss of symbiosis genes in relatives of nitrogen-fixing non-legume Parasponia.</title>
        <authorList>
            <person name="Van Velzen R."/>
            <person name="Holmer R."/>
            <person name="Bu F."/>
            <person name="Rutten L."/>
            <person name="Van Zeijl A."/>
            <person name="Liu W."/>
            <person name="Santuari L."/>
            <person name="Cao Q."/>
            <person name="Sharma T."/>
            <person name="Shen D."/>
            <person name="Roswanjaya Y."/>
            <person name="Wardhani T."/>
            <person name="Kalhor M.S."/>
            <person name="Jansen J."/>
            <person name="Van den Hoogen J."/>
            <person name="Gungor B."/>
            <person name="Hartog M."/>
            <person name="Hontelez J."/>
            <person name="Verver J."/>
            <person name="Yang W.-C."/>
            <person name="Schijlen E."/>
            <person name="Repin R."/>
            <person name="Schilthuizen M."/>
            <person name="Schranz E."/>
            <person name="Heidstra R."/>
            <person name="Miyata K."/>
            <person name="Fedorova E."/>
            <person name="Kohlen W."/>
            <person name="Bisseling T."/>
            <person name="Smit S."/>
            <person name="Geurts R."/>
        </authorList>
    </citation>
    <scope>NUCLEOTIDE SEQUENCE [LARGE SCALE GENOMIC DNA]</scope>
    <source>
        <strain evidence="3">cv. RG33-2</strain>
    </source>
</reference>
<evidence type="ECO:0000256" key="1">
    <source>
        <dbReference type="SAM" id="MobiDB-lite"/>
    </source>
</evidence>
<dbReference type="InParanoid" id="A0A2P5FY39"/>
<sequence>MEHVTVHGVASNSSEIHRSQGHSSRHGHPKQLNDVGSFSDYVEPLIEFMRLYHRKRGSYSWGTV</sequence>
<dbReference type="EMBL" id="JXTC01000004">
    <property type="protein sequence ID" value="POO02706.1"/>
    <property type="molecule type" value="Genomic_DNA"/>
</dbReference>
<evidence type="ECO:0000313" key="3">
    <source>
        <dbReference type="Proteomes" id="UP000237000"/>
    </source>
</evidence>
<proteinExistence type="predicted"/>
<accession>A0A2P5FY39</accession>
<keyword evidence="3" id="KW-1185">Reference proteome</keyword>
<feature type="compositionally biased region" description="Basic residues" evidence="1">
    <location>
        <begin position="19"/>
        <end position="29"/>
    </location>
</feature>
<name>A0A2P5FY39_TREOI</name>
<evidence type="ECO:0000313" key="2">
    <source>
        <dbReference type="EMBL" id="POO02706.1"/>
    </source>
</evidence>
<organism evidence="2 3">
    <name type="scientific">Trema orientale</name>
    <name type="common">Charcoal tree</name>
    <name type="synonym">Celtis orientalis</name>
    <dbReference type="NCBI Taxonomy" id="63057"/>
    <lineage>
        <taxon>Eukaryota</taxon>
        <taxon>Viridiplantae</taxon>
        <taxon>Streptophyta</taxon>
        <taxon>Embryophyta</taxon>
        <taxon>Tracheophyta</taxon>
        <taxon>Spermatophyta</taxon>
        <taxon>Magnoliopsida</taxon>
        <taxon>eudicotyledons</taxon>
        <taxon>Gunneridae</taxon>
        <taxon>Pentapetalae</taxon>
        <taxon>rosids</taxon>
        <taxon>fabids</taxon>
        <taxon>Rosales</taxon>
        <taxon>Cannabaceae</taxon>
        <taxon>Trema</taxon>
    </lineage>
</organism>
<gene>
    <name evidence="2" type="ORF">TorRG33x02_016920</name>
</gene>